<dbReference type="AlphaFoldDB" id="A0A917GBC8"/>
<dbReference type="Pfam" id="PF09586">
    <property type="entry name" value="YfhO"/>
    <property type="match status" value="1"/>
</dbReference>
<reference evidence="2" key="1">
    <citation type="journal article" date="2014" name="Int. J. Syst. Evol. Microbiol.">
        <title>Complete genome sequence of Corynebacterium casei LMG S-19264T (=DSM 44701T), isolated from a smear-ripened cheese.</title>
        <authorList>
            <consortium name="US DOE Joint Genome Institute (JGI-PGF)"/>
            <person name="Walter F."/>
            <person name="Albersmeier A."/>
            <person name="Kalinowski J."/>
            <person name="Ruckert C."/>
        </authorList>
    </citation>
    <scope>NUCLEOTIDE SEQUENCE</scope>
    <source>
        <strain evidence="2">CGMCC 1.15760</strain>
    </source>
</reference>
<dbReference type="Proteomes" id="UP000616608">
    <property type="component" value="Unassembled WGS sequence"/>
</dbReference>
<reference evidence="2" key="2">
    <citation type="submission" date="2020-09" db="EMBL/GenBank/DDBJ databases">
        <authorList>
            <person name="Sun Q."/>
            <person name="Zhou Y."/>
        </authorList>
    </citation>
    <scope>NUCLEOTIDE SEQUENCE</scope>
    <source>
        <strain evidence="2">CGMCC 1.15760</strain>
    </source>
</reference>
<evidence type="ECO:0000256" key="1">
    <source>
        <dbReference type="SAM" id="Phobius"/>
    </source>
</evidence>
<evidence type="ECO:0000313" key="3">
    <source>
        <dbReference type="Proteomes" id="UP000616608"/>
    </source>
</evidence>
<keyword evidence="1" id="KW-0472">Membrane</keyword>
<dbReference type="InterPro" id="IPR018580">
    <property type="entry name" value="Uncharacterised_YfhO"/>
</dbReference>
<dbReference type="PANTHER" id="PTHR38454">
    <property type="entry name" value="INTEGRAL MEMBRANE PROTEIN-RELATED"/>
    <property type="match status" value="1"/>
</dbReference>
<evidence type="ECO:0008006" key="4">
    <source>
        <dbReference type="Google" id="ProtNLM"/>
    </source>
</evidence>
<evidence type="ECO:0000313" key="2">
    <source>
        <dbReference type="EMBL" id="GGG34430.1"/>
    </source>
</evidence>
<keyword evidence="1" id="KW-0812">Transmembrane</keyword>
<accession>A0A917GBC8</accession>
<dbReference type="RefSeq" id="WP_188616016.1">
    <property type="nucleotide sequence ID" value="NZ_BMJT01000025.1"/>
</dbReference>
<dbReference type="PANTHER" id="PTHR38454:SF1">
    <property type="entry name" value="INTEGRAL MEMBRANE PROTEIN"/>
    <property type="match status" value="1"/>
</dbReference>
<proteinExistence type="predicted"/>
<organism evidence="2 3">
    <name type="scientific">Lysinibacillus alkalisoli</name>
    <dbReference type="NCBI Taxonomy" id="1911548"/>
    <lineage>
        <taxon>Bacteria</taxon>
        <taxon>Bacillati</taxon>
        <taxon>Bacillota</taxon>
        <taxon>Bacilli</taxon>
        <taxon>Bacillales</taxon>
        <taxon>Bacillaceae</taxon>
        <taxon>Lysinibacillus</taxon>
    </lineage>
</organism>
<gene>
    <name evidence="2" type="ORF">GCM10007425_31410</name>
</gene>
<keyword evidence="3" id="KW-1185">Reference proteome</keyword>
<comment type="caution">
    <text evidence="2">The sequence shown here is derived from an EMBL/GenBank/DDBJ whole genome shotgun (WGS) entry which is preliminary data.</text>
</comment>
<dbReference type="EMBL" id="BMJT01000025">
    <property type="protein sequence ID" value="GGG34430.1"/>
    <property type="molecule type" value="Genomic_DNA"/>
</dbReference>
<name>A0A917GBC8_9BACI</name>
<sequence length="99" mass="11221">MNISHFENEYIKGQVYQDESSFLVTTIPYTKGWQATVNGAERKILQTNIGFIGIPLESGNSEVIFTYQNPYIKTGMYLSILGIVLLLISQVLFIIQKDN</sequence>
<keyword evidence="1" id="KW-1133">Transmembrane helix</keyword>
<protein>
    <recommendedName>
        <fullName evidence="4">YfhO family protein</fullName>
    </recommendedName>
</protein>
<feature type="transmembrane region" description="Helical" evidence="1">
    <location>
        <begin position="76"/>
        <end position="95"/>
    </location>
</feature>